<accession>A0A371I7T8</accession>
<evidence type="ECO:0000313" key="9">
    <source>
        <dbReference type="Proteomes" id="UP000257109"/>
    </source>
</evidence>
<dbReference type="Gene3D" id="3.30.730.10">
    <property type="entry name" value="AP2/ERF domain"/>
    <property type="match status" value="1"/>
</dbReference>
<evidence type="ECO:0000259" key="7">
    <source>
        <dbReference type="PROSITE" id="PS51032"/>
    </source>
</evidence>
<feature type="non-terminal residue" evidence="8">
    <location>
        <position position="1"/>
    </location>
</feature>
<dbReference type="PANTHER" id="PTHR31194">
    <property type="entry name" value="SHN SHINE , DNA BINDING / TRANSCRIPTION FACTOR"/>
    <property type="match status" value="1"/>
</dbReference>
<dbReference type="PROSITE" id="PS51032">
    <property type="entry name" value="AP2_ERF"/>
    <property type="match status" value="1"/>
</dbReference>
<dbReference type="InterPro" id="IPR016177">
    <property type="entry name" value="DNA-bd_dom_sf"/>
</dbReference>
<dbReference type="InterPro" id="IPR001471">
    <property type="entry name" value="AP2/ERF_dom"/>
</dbReference>
<dbReference type="Proteomes" id="UP000257109">
    <property type="component" value="Unassembled WGS sequence"/>
</dbReference>
<dbReference type="Pfam" id="PF00847">
    <property type="entry name" value="AP2"/>
    <property type="match status" value="1"/>
</dbReference>
<feature type="region of interest" description="Disordered" evidence="6">
    <location>
        <begin position="1"/>
        <end position="100"/>
    </location>
</feature>
<dbReference type="PRINTS" id="PR00367">
    <property type="entry name" value="ETHRSPELEMNT"/>
</dbReference>
<keyword evidence="5" id="KW-0539">Nucleus</keyword>
<gene>
    <name evidence="8" type="primary">ERF117</name>
    <name evidence="8" type="ORF">CR513_04275</name>
</gene>
<dbReference type="GO" id="GO:0005634">
    <property type="term" value="C:nucleus"/>
    <property type="evidence" value="ECO:0007669"/>
    <property type="project" value="UniProtKB-SubCell"/>
</dbReference>
<dbReference type="OrthoDB" id="1917565at2759"/>
<evidence type="ECO:0000313" key="8">
    <source>
        <dbReference type="EMBL" id="RDY11106.1"/>
    </source>
</evidence>
<keyword evidence="3" id="KW-0238">DNA-binding</keyword>
<keyword evidence="2" id="KW-0805">Transcription regulation</keyword>
<feature type="compositionally biased region" description="Basic and acidic residues" evidence="6">
    <location>
        <begin position="80"/>
        <end position="91"/>
    </location>
</feature>
<feature type="compositionally biased region" description="Basic and acidic residues" evidence="6">
    <location>
        <begin position="174"/>
        <end position="194"/>
    </location>
</feature>
<keyword evidence="9" id="KW-1185">Reference proteome</keyword>
<dbReference type="PANTHER" id="PTHR31194:SF187">
    <property type="entry name" value="ETHYLENE-RESPONSIVE TRANSCRIPTION FACTOR ERF118-LIKE"/>
    <property type="match status" value="1"/>
</dbReference>
<proteinExistence type="predicted"/>
<dbReference type="InterPro" id="IPR036955">
    <property type="entry name" value="AP2/ERF_dom_sf"/>
</dbReference>
<dbReference type="STRING" id="157652.A0A371I7T8"/>
<feature type="compositionally biased region" description="Basic and acidic residues" evidence="6">
    <location>
        <begin position="1"/>
        <end position="35"/>
    </location>
</feature>
<dbReference type="GO" id="GO:0003677">
    <property type="term" value="F:DNA binding"/>
    <property type="evidence" value="ECO:0007669"/>
    <property type="project" value="UniProtKB-KW"/>
</dbReference>
<evidence type="ECO:0000256" key="1">
    <source>
        <dbReference type="ARBA" id="ARBA00004123"/>
    </source>
</evidence>
<dbReference type="SMART" id="SM00380">
    <property type="entry name" value="AP2"/>
    <property type="match status" value="1"/>
</dbReference>
<evidence type="ECO:0000256" key="4">
    <source>
        <dbReference type="ARBA" id="ARBA00023163"/>
    </source>
</evidence>
<feature type="region of interest" description="Disordered" evidence="6">
    <location>
        <begin position="143"/>
        <end position="194"/>
    </location>
</feature>
<organism evidence="8 9">
    <name type="scientific">Mucuna pruriens</name>
    <name type="common">Velvet bean</name>
    <name type="synonym">Dolichos pruriens</name>
    <dbReference type="NCBI Taxonomy" id="157652"/>
    <lineage>
        <taxon>Eukaryota</taxon>
        <taxon>Viridiplantae</taxon>
        <taxon>Streptophyta</taxon>
        <taxon>Embryophyta</taxon>
        <taxon>Tracheophyta</taxon>
        <taxon>Spermatophyta</taxon>
        <taxon>Magnoliopsida</taxon>
        <taxon>eudicotyledons</taxon>
        <taxon>Gunneridae</taxon>
        <taxon>Pentapetalae</taxon>
        <taxon>rosids</taxon>
        <taxon>fabids</taxon>
        <taxon>Fabales</taxon>
        <taxon>Fabaceae</taxon>
        <taxon>Papilionoideae</taxon>
        <taxon>50 kb inversion clade</taxon>
        <taxon>NPAAA clade</taxon>
        <taxon>indigoferoid/millettioid clade</taxon>
        <taxon>Phaseoleae</taxon>
        <taxon>Mucuna</taxon>
    </lineage>
</organism>
<comment type="caution">
    <text evidence="8">The sequence shown here is derived from an EMBL/GenBank/DDBJ whole genome shotgun (WGS) entry which is preliminary data.</text>
</comment>
<dbReference type="SUPFAM" id="SSF54171">
    <property type="entry name" value="DNA-binding domain"/>
    <property type="match status" value="1"/>
</dbReference>
<feature type="domain" description="AP2/ERF" evidence="7">
    <location>
        <begin position="96"/>
        <end position="153"/>
    </location>
</feature>
<comment type="subcellular location">
    <subcellularLocation>
        <location evidence="1">Nucleus</location>
    </subcellularLocation>
</comment>
<protein>
    <submittedName>
        <fullName evidence="8">Ethylene-responsive transcription factor ERF117</fullName>
    </submittedName>
</protein>
<dbReference type="EMBL" id="QJKJ01000707">
    <property type="protein sequence ID" value="RDY11106.1"/>
    <property type="molecule type" value="Genomic_DNA"/>
</dbReference>
<evidence type="ECO:0000256" key="2">
    <source>
        <dbReference type="ARBA" id="ARBA00023015"/>
    </source>
</evidence>
<name>A0A371I7T8_MUCPR</name>
<dbReference type="InterPro" id="IPR050913">
    <property type="entry name" value="AP2/ERF_ERF"/>
</dbReference>
<feature type="compositionally biased region" description="Basic and acidic residues" evidence="6">
    <location>
        <begin position="143"/>
        <end position="163"/>
    </location>
</feature>
<evidence type="ECO:0000256" key="6">
    <source>
        <dbReference type="SAM" id="MobiDB-lite"/>
    </source>
</evidence>
<reference evidence="8" key="1">
    <citation type="submission" date="2018-05" db="EMBL/GenBank/DDBJ databases">
        <title>Draft genome of Mucuna pruriens seed.</title>
        <authorList>
            <person name="Nnadi N.E."/>
            <person name="Vos R."/>
            <person name="Hasami M.H."/>
            <person name="Devisetty U.K."/>
            <person name="Aguiy J.C."/>
        </authorList>
    </citation>
    <scope>NUCLEOTIDE SEQUENCE [LARGE SCALE GENOMIC DNA]</scope>
    <source>
        <strain evidence="8">JCA_2017</strain>
    </source>
</reference>
<dbReference type="GO" id="GO:0003700">
    <property type="term" value="F:DNA-binding transcription factor activity"/>
    <property type="evidence" value="ECO:0007669"/>
    <property type="project" value="InterPro"/>
</dbReference>
<dbReference type="CDD" id="cd00018">
    <property type="entry name" value="AP2"/>
    <property type="match status" value="1"/>
</dbReference>
<evidence type="ECO:0000256" key="3">
    <source>
        <dbReference type="ARBA" id="ARBA00023125"/>
    </source>
</evidence>
<evidence type="ECO:0000256" key="5">
    <source>
        <dbReference type="ARBA" id="ARBA00023242"/>
    </source>
</evidence>
<sequence>MRSCEKKSSKQVTEPEKGKEKVADAAKKEEAEPVKRLIRITFTDPDPDATDSSSGEDSKVSNGPKRYVTEVEISSMVVNDDAKPRPHEQKRPSSSMFRGVRRRKWGTYAAEIRDPIQKRRVWLGTFNTEEEAAIAYNEKREEFERQKALLKRDDSEAAKKEELNYSEESNSGKTVREESITPSLAKDDLNLEEQ</sequence>
<dbReference type="AlphaFoldDB" id="A0A371I7T8"/>
<keyword evidence="4" id="KW-0804">Transcription</keyword>